<name>A0A1L9QRL2_9CYAN</name>
<reference evidence="2" key="1">
    <citation type="submission" date="2016-10" db="EMBL/GenBank/DDBJ databases">
        <title>CRISPR-Cas defence system in Roseofilum reptotaenium: evidence of a bacteriophage-cyanobacterium arms race in the coral black band disease.</title>
        <authorList>
            <person name="Buerger P."/>
            <person name="Wood-Charlson E.M."/>
            <person name="Weynberg K.D."/>
            <person name="Willis B."/>
            <person name="Van Oppen M.J."/>
        </authorList>
    </citation>
    <scope>NUCLEOTIDE SEQUENCE [LARGE SCALE GENOMIC DNA]</scope>
    <source>
        <strain evidence="2">AO1-A</strain>
    </source>
</reference>
<protein>
    <submittedName>
        <fullName evidence="2">Uncharacterized protein</fullName>
    </submittedName>
</protein>
<feature type="transmembrane region" description="Helical" evidence="1">
    <location>
        <begin position="65"/>
        <end position="88"/>
    </location>
</feature>
<evidence type="ECO:0000313" key="2">
    <source>
        <dbReference type="EMBL" id="OJJ25318.1"/>
    </source>
</evidence>
<keyword evidence="1" id="KW-0812">Transmembrane</keyword>
<organism evidence="2 3">
    <name type="scientific">Roseofilum reptotaenium AO1-A</name>
    <dbReference type="NCBI Taxonomy" id="1925591"/>
    <lineage>
        <taxon>Bacteria</taxon>
        <taxon>Bacillati</taxon>
        <taxon>Cyanobacteriota</taxon>
        <taxon>Cyanophyceae</taxon>
        <taxon>Desertifilales</taxon>
        <taxon>Desertifilaceae</taxon>
        <taxon>Roseofilum</taxon>
    </lineage>
</organism>
<dbReference type="Proteomes" id="UP000183940">
    <property type="component" value="Unassembled WGS sequence"/>
</dbReference>
<comment type="caution">
    <text evidence="2">The sequence shown here is derived from an EMBL/GenBank/DDBJ whole genome shotgun (WGS) entry which is preliminary data.</text>
</comment>
<keyword evidence="3" id="KW-1185">Reference proteome</keyword>
<sequence>MLKATSKFRKPGAWSGFTLILSITIGFVGGGMAAASVIATSYALITPENPFLMPWDAHATTVHPFVKSAGLSLGGGLLVAILLFILFLPKPKRIEKGQSDQGMGRER</sequence>
<dbReference type="STRING" id="1925591.BI308_11865"/>
<proteinExistence type="predicted"/>
<accession>A0A1L9QRL2</accession>
<feature type="transmembrane region" description="Helical" evidence="1">
    <location>
        <begin position="12"/>
        <end position="45"/>
    </location>
</feature>
<evidence type="ECO:0000313" key="3">
    <source>
        <dbReference type="Proteomes" id="UP000183940"/>
    </source>
</evidence>
<keyword evidence="1" id="KW-1133">Transmembrane helix</keyword>
<evidence type="ECO:0000256" key="1">
    <source>
        <dbReference type="SAM" id="Phobius"/>
    </source>
</evidence>
<dbReference type="EMBL" id="MLAW01000018">
    <property type="protein sequence ID" value="OJJ25318.1"/>
    <property type="molecule type" value="Genomic_DNA"/>
</dbReference>
<gene>
    <name evidence="2" type="ORF">BI308_11865</name>
</gene>
<keyword evidence="1" id="KW-0472">Membrane</keyword>
<dbReference type="AlphaFoldDB" id="A0A1L9QRL2"/>